<proteinExistence type="inferred from homology"/>
<dbReference type="GO" id="GO:0006626">
    <property type="term" value="P:protein targeting to mitochondrion"/>
    <property type="evidence" value="ECO:0007669"/>
    <property type="project" value="TreeGrafter"/>
</dbReference>
<dbReference type="Gene3D" id="3.40.30.10">
    <property type="entry name" value="Glutaredoxin"/>
    <property type="match status" value="1"/>
</dbReference>
<keyword evidence="2" id="KW-1133">Transmembrane helix</keyword>
<sequence length="315" mass="35801">MNGNGTLKLYYHPLSFYSHRVLFTLLEKGLHFKPVVVDLMAAEQYQPEYLRLNPNGAVPTLQDGVKVFPDSSLIMEYLEDNFSGGKYPRLMPSDKSSEMYRKVQEFTEAFSSLNIPVFSYGTMHNEELRKNVRLPQLVLRARVQATSSMDNLQAVVDRAMSAVPEARPELEKKLEFFAGFTADIRNPERYGEAVRGVEVYLQRVEDELITHVGDRVNWWLCGPSFTLADIDLCVLLNRIWLLGLEERLVTRCRPHLTTYLRRAQQRKAFQRVAAVPLRLRALMAAERAATYLPLAIGVGAVLAAVFGVYSARRAS</sequence>
<dbReference type="Pfam" id="PF13417">
    <property type="entry name" value="GST_N_3"/>
    <property type="match status" value="1"/>
</dbReference>
<dbReference type="InterPro" id="IPR036282">
    <property type="entry name" value="Glutathione-S-Trfase_C_sf"/>
</dbReference>
<gene>
    <name evidence="5" type="primary">GDAP1</name>
    <name evidence="5" type="ORF">FJT64_027403</name>
</gene>
<dbReference type="InterPro" id="IPR036249">
    <property type="entry name" value="Thioredoxin-like_sf"/>
</dbReference>
<comment type="similarity">
    <text evidence="1">Belongs to the GST superfamily.</text>
</comment>
<evidence type="ECO:0000256" key="2">
    <source>
        <dbReference type="SAM" id="Phobius"/>
    </source>
</evidence>
<dbReference type="GO" id="GO:0005741">
    <property type="term" value="C:mitochondrial outer membrane"/>
    <property type="evidence" value="ECO:0007669"/>
    <property type="project" value="TreeGrafter"/>
</dbReference>
<evidence type="ECO:0000256" key="1">
    <source>
        <dbReference type="ARBA" id="ARBA00007409"/>
    </source>
</evidence>
<dbReference type="AlphaFoldDB" id="A0A6A4VYJ9"/>
<evidence type="ECO:0000259" key="3">
    <source>
        <dbReference type="PROSITE" id="PS50404"/>
    </source>
</evidence>
<keyword evidence="6" id="KW-1185">Reference proteome</keyword>
<dbReference type="Proteomes" id="UP000440578">
    <property type="component" value="Unassembled WGS sequence"/>
</dbReference>
<feature type="transmembrane region" description="Helical" evidence="2">
    <location>
        <begin position="288"/>
        <end position="309"/>
    </location>
</feature>
<comment type="caution">
    <text evidence="5">The sequence shown here is derived from an EMBL/GenBank/DDBJ whole genome shotgun (WGS) entry which is preliminary data.</text>
</comment>
<keyword evidence="2" id="KW-0812">Transmembrane</keyword>
<evidence type="ECO:0000313" key="5">
    <source>
        <dbReference type="EMBL" id="KAF0299976.1"/>
    </source>
</evidence>
<dbReference type="SUPFAM" id="SSF52833">
    <property type="entry name" value="Thioredoxin-like"/>
    <property type="match status" value="1"/>
</dbReference>
<dbReference type="SFLD" id="SFLDS00019">
    <property type="entry name" value="Glutathione_Transferase_(cytos"/>
    <property type="match status" value="1"/>
</dbReference>
<dbReference type="CDD" id="cd00570">
    <property type="entry name" value="GST_N_family"/>
    <property type="match status" value="1"/>
</dbReference>
<dbReference type="InterPro" id="IPR040079">
    <property type="entry name" value="Glutathione_S-Trfase"/>
</dbReference>
<dbReference type="SUPFAM" id="SSF47616">
    <property type="entry name" value="GST C-terminal domain-like"/>
    <property type="match status" value="1"/>
</dbReference>
<dbReference type="GO" id="GO:0000266">
    <property type="term" value="P:mitochondrial fission"/>
    <property type="evidence" value="ECO:0007669"/>
    <property type="project" value="TreeGrafter"/>
</dbReference>
<dbReference type="GO" id="GO:0008053">
    <property type="term" value="P:mitochondrial fusion"/>
    <property type="evidence" value="ECO:0007669"/>
    <property type="project" value="TreeGrafter"/>
</dbReference>
<dbReference type="PROSITE" id="PS50404">
    <property type="entry name" value="GST_NTER"/>
    <property type="match status" value="1"/>
</dbReference>
<dbReference type="OrthoDB" id="249703at2759"/>
<dbReference type="PANTHER" id="PTHR44188:SF1">
    <property type="entry name" value="GDAP1, ISOFORM A"/>
    <property type="match status" value="1"/>
</dbReference>
<protein>
    <submittedName>
        <fullName evidence="5">Ganglioside-induced differentiation-associated protein 1</fullName>
    </submittedName>
</protein>
<organism evidence="5 6">
    <name type="scientific">Amphibalanus amphitrite</name>
    <name type="common">Striped barnacle</name>
    <name type="synonym">Balanus amphitrite</name>
    <dbReference type="NCBI Taxonomy" id="1232801"/>
    <lineage>
        <taxon>Eukaryota</taxon>
        <taxon>Metazoa</taxon>
        <taxon>Ecdysozoa</taxon>
        <taxon>Arthropoda</taxon>
        <taxon>Crustacea</taxon>
        <taxon>Multicrustacea</taxon>
        <taxon>Cirripedia</taxon>
        <taxon>Thoracica</taxon>
        <taxon>Thoracicalcarea</taxon>
        <taxon>Balanomorpha</taxon>
        <taxon>Balanoidea</taxon>
        <taxon>Balanidae</taxon>
        <taxon>Amphibalaninae</taxon>
        <taxon>Amphibalanus</taxon>
    </lineage>
</organism>
<name>A0A6A4VYJ9_AMPAM</name>
<reference evidence="5 6" key="1">
    <citation type="submission" date="2019-07" db="EMBL/GenBank/DDBJ databases">
        <title>Draft genome assembly of a fouling barnacle, Amphibalanus amphitrite (Darwin, 1854): The first reference genome for Thecostraca.</title>
        <authorList>
            <person name="Kim W."/>
        </authorList>
    </citation>
    <scope>NUCLEOTIDE SEQUENCE [LARGE SCALE GENOMIC DNA]</scope>
    <source>
        <strain evidence="5">SNU_AA5</strain>
        <tissue evidence="5">Soma without cirri and trophi</tissue>
    </source>
</reference>
<dbReference type="PANTHER" id="PTHR44188">
    <property type="entry name" value="GDAP1, ISOFORM A"/>
    <property type="match status" value="1"/>
</dbReference>
<evidence type="ECO:0000259" key="4">
    <source>
        <dbReference type="PROSITE" id="PS50405"/>
    </source>
</evidence>
<dbReference type="PROSITE" id="PS50405">
    <property type="entry name" value="GST_CTER"/>
    <property type="match status" value="1"/>
</dbReference>
<dbReference type="SFLD" id="SFLDG00358">
    <property type="entry name" value="Main_(cytGST)"/>
    <property type="match status" value="1"/>
</dbReference>
<dbReference type="InterPro" id="IPR004045">
    <property type="entry name" value="Glutathione_S-Trfase_N"/>
</dbReference>
<dbReference type="Gene3D" id="1.20.1050.10">
    <property type="match status" value="1"/>
</dbReference>
<feature type="domain" description="GST N-terminal" evidence="3">
    <location>
        <begin position="5"/>
        <end position="86"/>
    </location>
</feature>
<accession>A0A6A4VYJ9</accession>
<dbReference type="InterPro" id="IPR010987">
    <property type="entry name" value="Glutathione-S-Trfase_C-like"/>
</dbReference>
<dbReference type="EMBL" id="VIIS01001305">
    <property type="protein sequence ID" value="KAF0299976.1"/>
    <property type="molecule type" value="Genomic_DNA"/>
</dbReference>
<feature type="domain" description="GST C-terminal" evidence="4">
    <location>
        <begin position="138"/>
        <end position="292"/>
    </location>
</feature>
<evidence type="ECO:0000313" key="6">
    <source>
        <dbReference type="Proteomes" id="UP000440578"/>
    </source>
</evidence>
<keyword evidence="2" id="KW-0472">Membrane</keyword>